<gene>
    <name evidence="3" type="ORF">MM415B02765_0006</name>
</gene>
<keyword evidence="2" id="KW-0812">Transmembrane</keyword>
<accession>A0A6M3L578</accession>
<dbReference type="InterPro" id="IPR036390">
    <property type="entry name" value="WH_DNA-bd_sf"/>
</dbReference>
<evidence type="ECO:0000256" key="1">
    <source>
        <dbReference type="SAM" id="Coils"/>
    </source>
</evidence>
<keyword evidence="2" id="KW-0472">Membrane</keyword>
<feature type="coiled-coil region" evidence="1">
    <location>
        <begin position="136"/>
        <end position="163"/>
    </location>
</feature>
<reference evidence="3" key="1">
    <citation type="submission" date="2020-03" db="EMBL/GenBank/DDBJ databases">
        <title>The deep terrestrial virosphere.</title>
        <authorList>
            <person name="Holmfeldt K."/>
            <person name="Nilsson E."/>
            <person name="Simone D."/>
            <person name="Lopez-Fernandez M."/>
            <person name="Wu X."/>
            <person name="de Brujin I."/>
            <person name="Lundin D."/>
            <person name="Andersson A."/>
            <person name="Bertilsson S."/>
            <person name="Dopson M."/>
        </authorList>
    </citation>
    <scope>NUCLEOTIDE SEQUENCE</scope>
    <source>
        <strain evidence="3">MM415B02765</strain>
    </source>
</reference>
<protein>
    <submittedName>
        <fullName evidence="3">Uncharacterized protein</fullName>
    </submittedName>
</protein>
<dbReference type="SUPFAM" id="SSF46785">
    <property type="entry name" value="Winged helix' DNA-binding domain"/>
    <property type="match status" value="1"/>
</dbReference>
<keyword evidence="2" id="KW-1133">Transmembrane helix</keyword>
<feature type="transmembrane region" description="Helical" evidence="2">
    <location>
        <begin position="69"/>
        <end position="89"/>
    </location>
</feature>
<keyword evidence="1" id="KW-0175">Coiled coil</keyword>
<feature type="transmembrane region" description="Helical" evidence="2">
    <location>
        <begin position="37"/>
        <end position="57"/>
    </location>
</feature>
<dbReference type="Gene3D" id="1.10.10.10">
    <property type="entry name" value="Winged helix-like DNA-binding domain superfamily/Winged helix DNA-binding domain"/>
    <property type="match status" value="1"/>
</dbReference>
<name>A0A6M3L578_9ZZZZ</name>
<evidence type="ECO:0000256" key="2">
    <source>
        <dbReference type="SAM" id="Phobius"/>
    </source>
</evidence>
<organism evidence="3">
    <name type="scientific">viral metagenome</name>
    <dbReference type="NCBI Taxonomy" id="1070528"/>
    <lineage>
        <taxon>unclassified sequences</taxon>
        <taxon>metagenomes</taxon>
        <taxon>organismal metagenomes</taxon>
    </lineage>
</organism>
<dbReference type="AlphaFoldDB" id="A0A6M3L578"/>
<feature type="transmembrane region" description="Helical" evidence="2">
    <location>
        <begin position="95"/>
        <end position="116"/>
    </location>
</feature>
<dbReference type="InterPro" id="IPR036388">
    <property type="entry name" value="WH-like_DNA-bd_sf"/>
</dbReference>
<dbReference type="EMBL" id="MT142777">
    <property type="protein sequence ID" value="QJA88425.1"/>
    <property type="molecule type" value="Genomic_DNA"/>
</dbReference>
<sequence length="254" mass="27333">MNNLIWLVSIALPIAPAIVLAVVLSGTFAKMGVPSPLNWIIAGFVSLMFEMTGAVAGKAYQNRIRREGAANSGLLFVLIYVVAVIAVVVNADGEITSRLLAGMLIAFPVVSVATYVNLAALEQVKSADGIDAARTAMQLEFERREKELELQQQIEAAEFERREKAKDAETRRTIKMHKTAQPIAQSMHNTNAQPDNISDAIIAQLQAGSLNQSALAAEFGVHRNTIGNQLHKLDAQGIVHKNGGGWALSGSHND</sequence>
<proteinExistence type="predicted"/>
<evidence type="ECO:0000313" key="3">
    <source>
        <dbReference type="EMBL" id="QJA88425.1"/>
    </source>
</evidence>